<dbReference type="EMBL" id="LR130759">
    <property type="protein sequence ID" value="VDM87492.1"/>
    <property type="molecule type" value="Genomic_DNA"/>
</dbReference>
<dbReference type="Gene3D" id="2.160.20.80">
    <property type="entry name" value="E3 ubiquitin-protein ligase SopA"/>
    <property type="match status" value="1"/>
</dbReference>
<dbReference type="PANTHER" id="PTHR14136">
    <property type="entry name" value="BTB_POZ DOMAIN-CONTAINING PROTEIN KCTD9"/>
    <property type="match status" value="1"/>
</dbReference>
<dbReference type="InterPro" id="IPR051082">
    <property type="entry name" value="Pentapeptide-BTB/POZ_domain"/>
</dbReference>
<dbReference type="Pfam" id="PF00805">
    <property type="entry name" value="Pentapeptide"/>
    <property type="match status" value="2"/>
</dbReference>
<reference evidence="2" key="1">
    <citation type="submission" date="2018-02" db="EMBL/GenBank/DDBJ databases">
        <authorList>
            <person name="Seth-Smith MB H."/>
            <person name="Seth-Smith H."/>
        </authorList>
    </citation>
    <scope>NUCLEOTIDE SEQUENCE [LARGE SCALE GENOMIC DNA]</scope>
</reference>
<evidence type="ECO:0000313" key="2">
    <source>
        <dbReference type="Proteomes" id="UP000269998"/>
    </source>
</evidence>
<dbReference type="Proteomes" id="UP000269998">
    <property type="component" value="Chromosome"/>
</dbReference>
<gene>
    <name evidence="1" type="primary">pipB2</name>
    <name evidence="1" type="ORF">MB901379_01034</name>
</gene>
<dbReference type="PANTHER" id="PTHR14136:SF17">
    <property type="entry name" value="BTB_POZ DOMAIN-CONTAINING PROTEIN KCTD9"/>
    <property type="match status" value="1"/>
</dbReference>
<dbReference type="Pfam" id="PF13576">
    <property type="entry name" value="Pentapeptide_3"/>
    <property type="match status" value="1"/>
</dbReference>
<name>A0A3S4FKX5_9MYCO</name>
<protein>
    <submittedName>
        <fullName evidence="1">Type III effector pipB2</fullName>
    </submittedName>
</protein>
<sequence length="192" mass="21189">MTAQPDLPQWFDCEFTGRDFRDEDLSRLRTERAVFSECDFSGVNLTESEHRGSAFRNCTFERTMMWHSTFAQCSMLGSVFVQCRLRPLTFDEVDFTLAVLAGNDLRGVDLSGCRLREASLVEADLRKCVLRGADLRGARTTGAKLDAADLRGATADPSLWRTASLAGTRVDVPQALAFSLAHGLCLDGGLDE</sequence>
<dbReference type="InterPro" id="IPR001646">
    <property type="entry name" value="5peptide_repeat"/>
</dbReference>
<dbReference type="AlphaFoldDB" id="A0A3S4FKX5"/>
<accession>A0A3S4FKX5</accession>
<organism evidence="1 2">
    <name type="scientific">Mycobacterium basiliense</name>
    <dbReference type="NCBI Taxonomy" id="2094119"/>
    <lineage>
        <taxon>Bacteria</taxon>
        <taxon>Bacillati</taxon>
        <taxon>Actinomycetota</taxon>
        <taxon>Actinomycetes</taxon>
        <taxon>Mycobacteriales</taxon>
        <taxon>Mycobacteriaceae</taxon>
        <taxon>Mycobacterium</taxon>
    </lineage>
</organism>
<keyword evidence="2" id="KW-1185">Reference proteome</keyword>
<proteinExistence type="predicted"/>
<evidence type="ECO:0000313" key="1">
    <source>
        <dbReference type="EMBL" id="VDM87492.1"/>
    </source>
</evidence>
<dbReference type="SUPFAM" id="SSF141571">
    <property type="entry name" value="Pentapeptide repeat-like"/>
    <property type="match status" value="1"/>
</dbReference>
<dbReference type="KEGG" id="mbai:MB901379_01034"/>